<feature type="transmembrane region" description="Helical" evidence="3">
    <location>
        <begin position="50"/>
        <end position="73"/>
    </location>
</feature>
<feature type="domain" description="Cytochrome c-type biogenesis protein CcmF C-terminal" evidence="5">
    <location>
        <begin position="342"/>
        <end position="538"/>
    </location>
</feature>
<dbReference type="InterPro" id="IPR032523">
    <property type="entry name" value="CcmF_C"/>
</dbReference>
<organism evidence="6 7">
    <name type="scientific">Chryseolinea serpens</name>
    <dbReference type="NCBI Taxonomy" id="947013"/>
    <lineage>
        <taxon>Bacteria</taxon>
        <taxon>Pseudomonadati</taxon>
        <taxon>Bacteroidota</taxon>
        <taxon>Cytophagia</taxon>
        <taxon>Cytophagales</taxon>
        <taxon>Fulvivirgaceae</taxon>
        <taxon>Chryseolinea</taxon>
    </lineage>
</organism>
<dbReference type="InterPro" id="IPR003567">
    <property type="entry name" value="Cyt_c_biogenesis"/>
</dbReference>
<accession>A0A1M5NSS0</accession>
<feature type="transmembrane region" description="Helical" evidence="3">
    <location>
        <begin position="337"/>
        <end position="357"/>
    </location>
</feature>
<dbReference type="Pfam" id="PF16327">
    <property type="entry name" value="CcmF_C"/>
    <property type="match status" value="1"/>
</dbReference>
<dbReference type="AlphaFoldDB" id="A0A1M5NSS0"/>
<dbReference type="Pfam" id="PF01578">
    <property type="entry name" value="Cytochrom_C_asm"/>
    <property type="match status" value="1"/>
</dbReference>
<feature type="transmembrane region" description="Helical" evidence="3">
    <location>
        <begin position="483"/>
        <end position="504"/>
    </location>
</feature>
<feature type="transmembrane region" description="Helical" evidence="3">
    <location>
        <begin position="12"/>
        <end position="30"/>
    </location>
</feature>
<keyword evidence="3" id="KW-1133">Transmembrane helix</keyword>
<feature type="domain" description="Cytochrome c assembly protein" evidence="4">
    <location>
        <begin position="100"/>
        <end position="321"/>
    </location>
</feature>
<evidence type="ECO:0000256" key="3">
    <source>
        <dbReference type="SAM" id="Phobius"/>
    </source>
</evidence>
<feature type="transmembrane region" description="Helical" evidence="3">
    <location>
        <begin position="103"/>
        <end position="119"/>
    </location>
</feature>
<reference evidence="6 7" key="1">
    <citation type="submission" date="2016-11" db="EMBL/GenBank/DDBJ databases">
        <authorList>
            <person name="Jaros S."/>
            <person name="Januszkiewicz K."/>
            <person name="Wedrychowicz H."/>
        </authorList>
    </citation>
    <scope>NUCLEOTIDE SEQUENCE [LARGE SCALE GENOMIC DNA]</scope>
    <source>
        <strain evidence="6 7">DSM 24574</strain>
    </source>
</reference>
<dbReference type="GO" id="GO:0017004">
    <property type="term" value="P:cytochrome complex assembly"/>
    <property type="evidence" value="ECO:0007669"/>
    <property type="project" value="UniProtKB-KW"/>
</dbReference>
<protein>
    <submittedName>
        <fullName evidence="6">Cytochrome c-type biogenesis protein CcmF</fullName>
    </submittedName>
</protein>
<feature type="transmembrane region" description="Helical" evidence="3">
    <location>
        <begin position="274"/>
        <end position="291"/>
    </location>
</feature>
<feature type="transmembrane region" description="Helical" evidence="3">
    <location>
        <begin position="516"/>
        <end position="536"/>
    </location>
</feature>
<evidence type="ECO:0000259" key="4">
    <source>
        <dbReference type="Pfam" id="PF01578"/>
    </source>
</evidence>
<feature type="transmembrane region" description="Helical" evidence="3">
    <location>
        <begin position="131"/>
        <end position="152"/>
    </location>
</feature>
<dbReference type="GO" id="GO:0020037">
    <property type="term" value="F:heme binding"/>
    <property type="evidence" value="ECO:0007669"/>
    <property type="project" value="InterPro"/>
</dbReference>
<comment type="similarity">
    <text evidence="1">Belongs to the CcmF/CycK/Ccl1/NrfE/CcsA family.</text>
</comment>
<feature type="transmembrane region" description="Helical" evidence="3">
    <location>
        <begin position="298"/>
        <end position="317"/>
    </location>
</feature>
<dbReference type="EMBL" id="FQWQ01000001">
    <property type="protein sequence ID" value="SHG92654.1"/>
    <property type="molecule type" value="Genomic_DNA"/>
</dbReference>
<keyword evidence="3" id="KW-0812">Transmembrane</keyword>
<feature type="transmembrane region" description="Helical" evidence="3">
    <location>
        <begin position="235"/>
        <end position="254"/>
    </location>
</feature>
<dbReference type="PANTHER" id="PTHR43653">
    <property type="entry name" value="CYTOCHROME C ASSEMBLY PROTEIN-RELATED"/>
    <property type="match status" value="1"/>
</dbReference>
<dbReference type="PRINTS" id="PR01410">
    <property type="entry name" value="CCBIOGENESIS"/>
</dbReference>
<name>A0A1M5NSS0_9BACT</name>
<evidence type="ECO:0000256" key="2">
    <source>
        <dbReference type="ARBA" id="ARBA00022748"/>
    </source>
</evidence>
<dbReference type="Proteomes" id="UP000184212">
    <property type="component" value="Unassembled WGS sequence"/>
</dbReference>
<dbReference type="InterPro" id="IPR002541">
    <property type="entry name" value="Cyt_c_assembly"/>
</dbReference>
<evidence type="ECO:0000259" key="5">
    <source>
        <dbReference type="Pfam" id="PF16327"/>
    </source>
</evidence>
<evidence type="ECO:0000313" key="6">
    <source>
        <dbReference type="EMBL" id="SHG92654.1"/>
    </source>
</evidence>
<evidence type="ECO:0000313" key="7">
    <source>
        <dbReference type="Proteomes" id="UP000184212"/>
    </source>
</evidence>
<keyword evidence="7" id="KW-1185">Reference proteome</keyword>
<evidence type="ECO:0000256" key="1">
    <source>
        <dbReference type="ARBA" id="ARBA00009186"/>
    </source>
</evidence>
<sequence>MHYLIGDLGHLFVITSFITSLVTAFAYFKATTVNDLEKKTFWLHNGRTGFYLHAAAVVGICVTLFVIISNHYFEYHYAYNYSDRKLPVYYLISTFWNGQEGSFMLWLFWQAMLGLVLIHTNKFWEAPVMTVFALVQAFLASMILGVVIPGLGSKIGSSPFILLRDAMHEAPIFMAQPEFVPKDGNGLNPLLQNYWMVIHPPTLFLGFATTLVPFSFCIAGLWLKKYQDWIRPALPWALFSGAVLGLGILMGGYWAYETLNFGGYWNWDPVENAIYVPWLVLVGAIHTMITYKNSETALKASIVLVITTFILILYATFLTRSGVLGDASVHSFTDLGLSGQLLIYLFFFLIAAVALSIARWREIPSSEKEASTYSREFWIFIGAVTLCLMGFQVLLPTSIPVWNKILHGIGITSNLAIPGDQITFYSRFQLWFAVVVGLLSGVGQFFWWKKIDKDQLKKELTVPVLITLIIFALIVTIGQVYTYTYVILTLAGVFTVVSNTKILFSLLKSSPGLSGGAVAHMGVGMMLLGIMFSAGYSKIVSLNNTGMRISNEFSEDFNRDNLLLFINEPRTMWGYDIEFLGERLEPRHHGGYIRKSDVMPTGDRDLVVAKRNFTANGTTFKANDTIDIRGENTFYEIQLRKNGRAYTLYPRAQINPEMGGLLVSPDIYRTVSADLYTHVSSVMKPSEEEAWSKLEEMNVKIGQQFYANDYVCVLDSIDRVFDVNGVHLNPEDVAVKAKIRIRGEKGDYYAEPIFLIKDKMAGRIPDEVADLGLRITLLNIHPETNEFALGINTRQKDWVVIKALEKPYINLLWLGTLVLMGGFGIAMTRRVREFRKMKAKGFE</sequence>
<dbReference type="OrthoDB" id="9761451at2"/>
<dbReference type="GO" id="GO:0015232">
    <property type="term" value="F:heme transmembrane transporter activity"/>
    <property type="evidence" value="ECO:0007669"/>
    <property type="project" value="InterPro"/>
</dbReference>
<feature type="transmembrane region" description="Helical" evidence="3">
    <location>
        <begin position="808"/>
        <end position="828"/>
    </location>
</feature>
<dbReference type="RefSeq" id="WP_073134115.1">
    <property type="nucleotide sequence ID" value="NZ_FQWQ01000001.1"/>
</dbReference>
<gene>
    <name evidence="6" type="ORF">SAMN04488109_2501</name>
</gene>
<dbReference type="PANTHER" id="PTHR43653:SF1">
    <property type="entry name" value="CYTOCHROME C-TYPE BIOGENESIS PROTEIN CCMF"/>
    <property type="match status" value="1"/>
</dbReference>
<feature type="transmembrane region" description="Helical" evidence="3">
    <location>
        <begin position="203"/>
        <end position="223"/>
    </location>
</feature>
<dbReference type="GO" id="GO:0016020">
    <property type="term" value="C:membrane"/>
    <property type="evidence" value="ECO:0007669"/>
    <property type="project" value="InterPro"/>
</dbReference>
<feature type="transmembrane region" description="Helical" evidence="3">
    <location>
        <begin position="428"/>
        <end position="448"/>
    </location>
</feature>
<keyword evidence="2" id="KW-0201">Cytochrome c-type biogenesis</keyword>
<dbReference type="STRING" id="947013.SAMN04488109_2501"/>
<keyword evidence="3" id="KW-0472">Membrane</keyword>
<proteinExistence type="inferred from homology"/>
<feature type="transmembrane region" description="Helical" evidence="3">
    <location>
        <begin position="377"/>
        <end position="395"/>
    </location>
</feature>
<feature type="transmembrane region" description="Helical" evidence="3">
    <location>
        <begin position="460"/>
        <end position="477"/>
    </location>
</feature>